<evidence type="ECO:0000313" key="3">
    <source>
        <dbReference type="Proteomes" id="UP000789595"/>
    </source>
</evidence>
<protein>
    <submittedName>
        <fullName evidence="2">Uncharacterized protein</fullName>
    </submittedName>
</protein>
<sequence length="441" mass="48053">MGAAESHTAKKQVNVDEAKEFFSAKLVVGGDDKPETLLPISYWKEASEDEEATATFAYYCAEPGVKFQVKCSLLRPPPDGVSYGARVYVDRGEPDTVYTSAAVEGDAEDGVDTSVPDHYFWFGPGETEYVRGFFADTESSWPFQFGSAAAARRSLGSHNVDEDEPEPKRARSSVSSADVRLAKEIGCVRVQFCKVVKWMKPLRHAATPRRASLPGSAAELCDRKGARVVAKAGTATVKDQEAATVEKEAVLSEKILHECRVFFNDFGGYRAQATMGAAMLEPLTFRGLPLSALRQPDVVRRRCIETFLRALQRDGSEKAAQTRLSGWGFGLARASTRGATEDTDNAKVAVKRVAKFACEILSPAAAKIVCAGSTDADEALYQTFAGLTDKERFADLESHTTALGEYLVNRPDLYEVTATKSKGWLSKGTEYSVSFAELVIE</sequence>
<keyword evidence="3" id="KW-1185">Reference proteome</keyword>
<dbReference type="EMBL" id="CAKKNE010000002">
    <property type="protein sequence ID" value="CAH0369286.1"/>
    <property type="molecule type" value="Genomic_DNA"/>
</dbReference>
<dbReference type="Proteomes" id="UP000789595">
    <property type="component" value="Unassembled WGS sequence"/>
</dbReference>
<organism evidence="2 3">
    <name type="scientific">Pelagomonas calceolata</name>
    <dbReference type="NCBI Taxonomy" id="35677"/>
    <lineage>
        <taxon>Eukaryota</taxon>
        <taxon>Sar</taxon>
        <taxon>Stramenopiles</taxon>
        <taxon>Ochrophyta</taxon>
        <taxon>Pelagophyceae</taxon>
        <taxon>Pelagomonadales</taxon>
        <taxon>Pelagomonadaceae</taxon>
        <taxon>Pelagomonas</taxon>
    </lineage>
</organism>
<proteinExistence type="predicted"/>
<dbReference type="OrthoDB" id="205290at2759"/>
<reference evidence="2" key="1">
    <citation type="submission" date="2021-11" db="EMBL/GenBank/DDBJ databases">
        <authorList>
            <consortium name="Genoscope - CEA"/>
            <person name="William W."/>
        </authorList>
    </citation>
    <scope>NUCLEOTIDE SEQUENCE</scope>
</reference>
<comment type="caution">
    <text evidence="2">The sequence shown here is derived from an EMBL/GenBank/DDBJ whole genome shotgun (WGS) entry which is preliminary data.</text>
</comment>
<evidence type="ECO:0000256" key="1">
    <source>
        <dbReference type="SAM" id="MobiDB-lite"/>
    </source>
</evidence>
<gene>
    <name evidence="2" type="ORF">PECAL_2P24060</name>
</gene>
<accession>A0A8J2SKF1</accession>
<name>A0A8J2SKF1_9STRA</name>
<feature type="region of interest" description="Disordered" evidence="1">
    <location>
        <begin position="154"/>
        <end position="175"/>
    </location>
</feature>
<dbReference type="AlphaFoldDB" id="A0A8J2SKF1"/>
<evidence type="ECO:0000313" key="2">
    <source>
        <dbReference type="EMBL" id="CAH0369286.1"/>
    </source>
</evidence>